<keyword evidence="1" id="KW-0732">Signal</keyword>
<gene>
    <name evidence="2" type="ORF">Q361_10397</name>
</gene>
<proteinExistence type="predicted"/>
<accession>A0A2S4NA69</accession>
<dbReference type="EMBL" id="PQNY01000003">
    <property type="protein sequence ID" value="POS02587.1"/>
    <property type="molecule type" value="Genomic_DNA"/>
</dbReference>
<sequence length="261" mass="30652">MKNVIFSVLLYFLISFSWAQNLNYYQSNAVKVVADTYYGTDVLGNYYYSNASILYKKTSDKIFSYQNVSLGKISSVDTLNPLLIVVFYADFNSCVLLDNQFNEIKTINFNQLQEPLLLSLLGLSSQNELWFFDTLQQKIGLLNYNTLSYRFISNPIENNIVHYANNYNYFIWFDKLNKLHTLNRFGVIDNLENPYPQSHIILGNTDDVIFYDDLKMVYYNLQKRQIQDIYVDNFLGKNLWLKNGILSTFTNQEILTFQIKK</sequence>
<comment type="caution">
    <text evidence="2">The sequence shown here is derived from an EMBL/GenBank/DDBJ whole genome shotgun (WGS) entry which is preliminary data.</text>
</comment>
<dbReference type="OrthoDB" id="1143207at2"/>
<dbReference type="Proteomes" id="UP000237056">
    <property type="component" value="Unassembled WGS sequence"/>
</dbReference>
<keyword evidence="3" id="KW-1185">Reference proteome</keyword>
<protein>
    <submittedName>
        <fullName evidence="2">Uncharacterized protein</fullName>
    </submittedName>
</protein>
<evidence type="ECO:0000313" key="3">
    <source>
        <dbReference type="Proteomes" id="UP000237056"/>
    </source>
</evidence>
<feature type="signal peptide" evidence="1">
    <location>
        <begin position="1"/>
        <end position="19"/>
    </location>
</feature>
<organism evidence="2 3">
    <name type="scientific">Flavobacterium croceum DSM 17960</name>
    <dbReference type="NCBI Taxonomy" id="1121886"/>
    <lineage>
        <taxon>Bacteria</taxon>
        <taxon>Pseudomonadati</taxon>
        <taxon>Bacteroidota</taxon>
        <taxon>Flavobacteriia</taxon>
        <taxon>Flavobacteriales</taxon>
        <taxon>Flavobacteriaceae</taxon>
        <taxon>Flavobacterium</taxon>
    </lineage>
</organism>
<feature type="chain" id="PRO_5015627020" evidence="1">
    <location>
        <begin position="20"/>
        <end position="261"/>
    </location>
</feature>
<name>A0A2S4NA69_9FLAO</name>
<evidence type="ECO:0000256" key="1">
    <source>
        <dbReference type="SAM" id="SignalP"/>
    </source>
</evidence>
<dbReference type="RefSeq" id="WP_103725246.1">
    <property type="nucleotide sequence ID" value="NZ_PQNY01000003.1"/>
</dbReference>
<evidence type="ECO:0000313" key="2">
    <source>
        <dbReference type="EMBL" id="POS02587.1"/>
    </source>
</evidence>
<dbReference type="AlphaFoldDB" id="A0A2S4NA69"/>
<reference evidence="2 3" key="1">
    <citation type="submission" date="2018-01" db="EMBL/GenBank/DDBJ databases">
        <title>Genomic Encyclopedia of Type Strains, Phase I: the one thousand microbial genomes (KMG-I) project.</title>
        <authorList>
            <person name="Goeker M."/>
        </authorList>
    </citation>
    <scope>NUCLEOTIDE SEQUENCE [LARGE SCALE GENOMIC DNA]</scope>
    <source>
        <strain evidence="2 3">DSM 17960</strain>
    </source>
</reference>